<dbReference type="InterPro" id="IPR031481">
    <property type="entry name" value="Glyco_tran_10_N"/>
</dbReference>
<reference evidence="15 16" key="1">
    <citation type="submission" date="2018-04" db="EMBL/GenBank/DDBJ databases">
        <title>The genome of golden apple snail Pomacea canaliculata provides insight into stress tolerance and invasive adaptation.</title>
        <authorList>
            <person name="Liu C."/>
            <person name="Liu B."/>
            <person name="Ren Y."/>
            <person name="Zhang Y."/>
            <person name="Wang H."/>
            <person name="Li S."/>
            <person name="Jiang F."/>
            <person name="Yin L."/>
            <person name="Zhang G."/>
            <person name="Qian W."/>
            <person name="Fan W."/>
        </authorList>
    </citation>
    <scope>NUCLEOTIDE SEQUENCE [LARGE SCALE GENOMIC DNA]</scope>
    <source>
        <strain evidence="15">SZHN2017</strain>
        <tissue evidence="15">Muscle</tissue>
    </source>
</reference>
<evidence type="ECO:0000256" key="3">
    <source>
        <dbReference type="ARBA" id="ARBA00008919"/>
    </source>
</evidence>
<evidence type="ECO:0000259" key="13">
    <source>
        <dbReference type="Pfam" id="PF00852"/>
    </source>
</evidence>
<dbReference type="GO" id="GO:0008417">
    <property type="term" value="F:fucosyltransferase activity"/>
    <property type="evidence" value="ECO:0007669"/>
    <property type="project" value="InterPro"/>
</dbReference>
<dbReference type="UniPathway" id="UPA00378"/>
<keyword evidence="4 12" id="KW-0328">Glycosyltransferase</keyword>
<dbReference type="Pfam" id="PF17039">
    <property type="entry name" value="Glyco_tran_10_N"/>
    <property type="match status" value="1"/>
</dbReference>
<evidence type="ECO:0000256" key="1">
    <source>
        <dbReference type="ARBA" id="ARBA00004323"/>
    </source>
</evidence>
<keyword evidence="8" id="KW-1133">Transmembrane helix</keyword>
<evidence type="ECO:0000256" key="6">
    <source>
        <dbReference type="ARBA" id="ARBA00022692"/>
    </source>
</evidence>
<dbReference type="InterPro" id="IPR001503">
    <property type="entry name" value="Glyco_trans_10"/>
</dbReference>
<evidence type="ECO:0000256" key="5">
    <source>
        <dbReference type="ARBA" id="ARBA00022679"/>
    </source>
</evidence>
<dbReference type="STRING" id="400727.A0A2T7NVW7"/>
<evidence type="ECO:0000256" key="8">
    <source>
        <dbReference type="ARBA" id="ARBA00022989"/>
    </source>
</evidence>
<comment type="caution">
    <text evidence="15">The sequence shown here is derived from an EMBL/GenBank/DDBJ whole genome shotgun (WGS) entry which is preliminary data.</text>
</comment>
<keyword evidence="10" id="KW-0472">Membrane</keyword>
<dbReference type="GO" id="GO:0032580">
    <property type="term" value="C:Golgi cisterna membrane"/>
    <property type="evidence" value="ECO:0007669"/>
    <property type="project" value="UniProtKB-SubCell"/>
</dbReference>
<keyword evidence="9 12" id="KW-0333">Golgi apparatus</keyword>
<dbReference type="PANTHER" id="PTHR48438">
    <property type="entry name" value="ALPHA-(1,3)-FUCOSYLTRANSFERASE C-RELATED"/>
    <property type="match status" value="1"/>
</dbReference>
<dbReference type="InterPro" id="IPR055270">
    <property type="entry name" value="Glyco_tran_10_C"/>
</dbReference>
<dbReference type="AlphaFoldDB" id="A0A2T7NVW7"/>
<evidence type="ECO:0000256" key="12">
    <source>
        <dbReference type="RuleBase" id="RU003832"/>
    </source>
</evidence>
<dbReference type="Pfam" id="PF00852">
    <property type="entry name" value="Glyco_transf_10"/>
    <property type="match status" value="1"/>
</dbReference>
<dbReference type="FunFam" id="3.40.50.11660:FF:000002">
    <property type="entry name" value="Alpha-(1,3)-fucosyltransferase"/>
    <property type="match status" value="1"/>
</dbReference>
<evidence type="ECO:0000256" key="10">
    <source>
        <dbReference type="ARBA" id="ARBA00023136"/>
    </source>
</evidence>
<keyword evidence="6 12" id="KW-0812">Transmembrane</keyword>
<feature type="domain" description="Fucosyltransferase N-terminal" evidence="14">
    <location>
        <begin position="88"/>
        <end position="199"/>
    </location>
</feature>
<organism evidence="15 16">
    <name type="scientific">Pomacea canaliculata</name>
    <name type="common">Golden apple snail</name>
    <dbReference type="NCBI Taxonomy" id="400727"/>
    <lineage>
        <taxon>Eukaryota</taxon>
        <taxon>Metazoa</taxon>
        <taxon>Spiralia</taxon>
        <taxon>Lophotrochozoa</taxon>
        <taxon>Mollusca</taxon>
        <taxon>Gastropoda</taxon>
        <taxon>Caenogastropoda</taxon>
        <taxon>Architaenioglossa</taxon>
        <taxon>Ampullarioidea</taxon>
        <taxon>Ampullariidae</taxon>
        <taxon>Pomacea</taxon>
    </lineage>
</organism>
<keyword evidence="16" id="KW-1185">Reference proteome</keyword>
<evidence type="ECO:0000256" key="11">
    <source>
        <dbReference type="ARBA" id="ARBA00023180"/>
    </source>
</evidence>
<proteinExistence type="inferred from homology"/>
<dbReference type="Gene3D" id="3.40.50.11660">
    <property type="entry name" value="Glycosyl transferase family 10, C-terminal domain"/>
    <property type="match status" value="1"/>
</dbReference>
<name>A0A2T7NVW7_POMCA</name>
<sequence length="427" mass="49638">MKPQRLFSLRNIMAPCNCRYWSRVTKRRMRAAAGVGAICLFLLFFLLQSEVPCQQDGCQSSERAGRAVQDKSSFVTSFPVRQWRNSSTRRILRWTGFFEDKSWEETDDRYFASCPESRCTMTNDRSLLLQSDAVLLHAGALLKFFRSFPLPHQRTPEQVWILHNVEPPTRTPLDLKRFNGLINWTAIHRLDSDVPVPYGGYIKYPSGDRYGQNQSVNFARHNIRFAAWMSSNCYDYNRRQLLIRQLKKLLGGDLDLYGACGGKRCPETICFDTISNYKFFFAMENANCRDYITEKFWSALSRRQVPVVLGGASSEDYRKVAPPNSFIHIGDFPNLEQLVAHLRKVGADEDAYNGYLAWTRHYDVYSELPARRRWWCDLCQALHDSTRPAQVYTDLHEWYNDDTCPQWTLMNQVRRVVDGLKIKLGVL</sequence>
<dbReference type="EMBL" id="PZQS01000009">
    <property type="protein sequence ID" value="PVD25307.1"/>
    <property type="molecule type" value="Genomic_DNA"/>
</dbReference>
<keyword evidence="11" id="KW-0325">Glycoprotein</keyword>
<dbReference type="OrthoDB" id="427096at2759"/>
<dbReference type="GO" id="GO:0000139">
    <property type="term" value="C:Golgi membrane"/>
    <property type="evidence" value="ECO:0007669"/>
    <property type="project" value="UniProtKB-SubCell"/>
</dbReference>
<evidence type="ECO:0000313" key="15">
    <source>
        <dbReference type="EMBL" id="PVD25307.1"/>
    </source>
</evidence>
<dbReference type="Proteomes" id="UP000245119">
    <property type="component" value="Linkage Group LG9"/>
</dbReference>
<keyword evidence="7" id="KW-0735">Signal-anchor</keyword>
<dbReference type="InterPro" id="IPR038577">
    <property type="entry name" value="GT10-like_C_sf"/>
</dbReference>
<evidence type="ECO:0000256" key="4">
    <source>
        <dbReference type="ARBA" id="ARBA00022676"/>
    </source>
</evidence>
<evidence type="ECO:0000256" key="7">
    <source>
        <dbReference type="ARBA" id="ARBA00022968"/>
    </source>
</evidence>
<evidence type="ECO:0000256" key="2">
    <source>
        <dbReference type="ARBA" id="ARBA00004922"/>
    </source>
</evidence>
<dbReference type="EC" id="2.4.1.-" evidence="12"/>
<evidence type="ECO:0000256" key="9">
    <source>
        <dbReference type="ARBA" id="ARBA00023034"/>
    </source>
</evidence>
<dbReference type="PANTHER" id="PTHR48438:SF1">
    <property type="entry name" value="ALPHA-(1,3)-FUCOSYLTRANSFERASE C-RELATED"/>
    <property type="match status" value="1"/>
</dbReference>
<comment type="pathway">
    <text evidence="2">Protein modification; protein glycosylation.</text>
</comment>
<evidence type="ECO:0000259" key="14">
    <source>
        <dbReference type="Pfam" id="PF17039"/>
    </source>
</evidence>
<comment type="similarity">
    <text evidence="3 12">Belongs to the glycosyltransferase 10 family.</text>
</comment>
<accession>A0A2T7NVW7</accession>
<dbReference type="OMA" id="WNIESPS"/>
<feature type="domain" description="Fucosyltransferase C-terminal" evidence="13">
    <location>
        <begin position="224"/>
        <end position="398"/>
    </location>
</feature>
<dbReference type="SUPFAM" id="SSF53756">
    <property type="entry name" value="UDP-Glycosyltransferase/glycogen phosphorylase"/>
    <property type="match status" value="1"/>
</dbReference>
<evidence type="ECO:0000313" key="16">
    <source>
        <dbReference type="Proteomes" id="UP000245119"/>
    </source>
</evidence>
<keyword evidence="5 12" id="KW-0808">Transferase</keyword>
<comment type="subcellular location">
    <subcellularLocation>
        <location evidence="1">Golgi apparatus membrane</location>
        <topology evidence="1">Single-pass type II membrane protein</topology>
    </subcellularLocation>
    <subcellularLocation>
        <location evidence="12">Golgi apparatus</location>
        <location evidence="12">Golgi stack membrane</location>
        <topology evidence="12">Single-pass type II membrane protein</topology>
    </subcellularLocation>
</comment>
<gene>
    <name evidence="15" type="ORF">C0Q70_15807</name>
</gene>
<protein>
    <recommendedName>
        <fullName evidence="12">Fucosyltransferase</fullName>
        <ecNumber evidence="12">2.4.1.-</ecNumber>
    </recommendedName>
</protein>